<protein>
    <submittedName>
        <fullName evidence="1">Uncharacterized protein</fullName>
    </submittedName>
</protein>
<organism evidence="1 2">
    <name type="scientific">Candidatus Nitronereus thalassa</name>
    <dbReference type="NCBI Taxonomy" id="3020898"/>
    <lineage>
        <taxon>Bacteria</taxon>
        <taxon>Pseudomonadati</taxon>
        <taxon>Nitrospirota</taxon>
        <taxon>Nitrospiria</taxon>
        <taxon>Nitrospirales</taxon>
        <taxon>Nitrospiraceae</taxon>
        <taxon>Candidatus Nitronereus</taxon>
    </lineage>
</organism>
<dbReference type="EMBL" id="JAQOUE010000001">
    <property type="protein sequence ID" value="MDT7042384.1"/>
    <property type="molecule type" value="Genomic_DNA"/>
</dbReference>
<sequence length="95" mass="10720">MNAKSQKCVKIRVHEGRDPCEWELFAPDGTLIDGWHLMSVGRDHSGRHSLQITFGQFECVNAEGQPMEVHLSCPTAKLHEELAPLPSARTHKHRP</sequence>
<gene>
    <name evidence="1" type="ORF">PPG34_08470</name>
</gene>
<evidence type="ECO:0000313" key="2">
    <source>
        <dbReference type="Proteomes" id="UP001250932"/>
    </source>
</evidence>
<evidence type="ECO:0000313" key="1">
    <source>
        <dbReference type="EMBL" id="MDT7042384.1"/>
    </source>
</evidence>
<accession>A0ABU3K7P6</accession>
<reference evidence="1 2" key="1">
    <citation type="journal article" date="2023" name="ISME J.">
        <title>Cultivation and genomic characterization of novel and ubiquitous marine nitrite-oxidizing bacteria from the Nitrospirales.</title>
        <authorList>
            <person name="Mueller A.J."/>
            <person name="Daebeler A."/>
            <person name="Herbold C.W."/>
            <person name="Kirkegaard R.H."/>
            <person name="Daims H."/>
        </authorList>
    </citation>
    <scope>NUCLEOTIDE SEQUENCE [LARGE SCALE GENOMIC DNA]</scope>
    <source>
        <strain evidence="1 2">EB</strain>
    </source>
</reference>
<dbReference type="RefSeq" id="WP_313832780.1">
    <property type="nucleotide sequence ID" value="NZ_JAQOUE010000001.1"/>
</dbReference>
<keyword evidence="2" id="KW-1185">Reference proteome</keyword>
<proteinExistence type="predicted"/>
<comment type="caution">
    <text evidence="1">The sequence shown here is derived from an EMBL/GenBank/DDBJ whole genome shotgun (WGS) entry which is preliminary data.</text>
</comment>
<dbReference type="Proteomes" id="UP001250932">
    <property type="component" value="Unassembled WGS sequence"/>
</dbReference>
<name>A0ABU3K7P6_9BACT</name>